<dbReference type="InterPro" id="IPR034032">
    <property type="entry name" value="Zn_MMP-like_bac"/>
</dbReference>
<evidence type="ECO:0000313" key="6">
    <source>
        <dbReference type="Proteomes" id="UP000576368"/>
    </source>
</evidence>
<dbReference type="InterPro" id="IPR032534">
    <property type="entry name" value="EcxA_zinc-bd"/>
</dbReference>
<sequence length="866" mass="98637">MRNILYICFLSFFLFGWGVQGQAKKKNKEKKETLTAYQKLFKGKQVKTARGLMTVHKIGDKVLVEFPIRLLGKDMMLTSSIENISDNGEGVVGQFAGYGLPFCFTRLDSTLQARIFLIDKPLNNSLETNWNESIERSNAGGVYGTFKIKAYTPDSSAVVVDMTPLFMEYSPYTTPFTAIGGNSFFGLISREHEYKKECSMLKDVDAFDNNIMVTCELGFIENQYLFGAFKVIPGDVKVSVTTNKMLMLLPEEPMRPRLADPRLGVSFMEVSQVENDRKGLKSTFYTKRWRVEPVDEAAHRRGEMVEVKKPIVFYMDTLMPKEWQPYIKEGIEAWNEAFEKIGFKDVVRVMDFPKDDPDFNANNIKYSTIRYAPLWLDIQNSMHVDPRTGEILNASLYIYDGLVSGLKTNRMLTTMATDPSVRTTRFSEEMIGELIRVEVMREAGINLGLVYNAGASAVYPVDSLRSPSFTREHGLSPSVMDYVPCNYIAQPGDVEKGVRMVPGGLGEYDYYVIRWLYEPIQTASMPKDEFATLDRWIREGRTNPKYRFGKVPYYYYDPRCFTGDLGDDHLKALAYAVNNLKIAVRNFYDWYAEGDEDLSLRSQLYNSLRGQLQKRINDVSVNLGGFYQMEAFSTEEEPSYVVVPGAIQKAAVKCMIDMAKDLAWLENKAIEKKLEIRNSNVDQIRSFILGTLTFRLKYVALGAEKGGDYSLAEYVEDIYRNVWDGTLKNRPLEKYEMDLQKEFLGSVVASSTIATTAGNFTPRRGIAMAGHEGAIVPETIDRKQLDLIREQLAVLPEKGMSPEERSGFYPTMQVVMPGDYIPVNYYFDLLFKIQDLLKGAVTKSSGETKLHYEYLLYKINKMLANK</sequence>
<dbReference type="Proteomes" id="UP000576368">
    <property type="component" value="Unassembled WGS sequence"/>
</dbReference>
<dbReference type="PANTHER" id="PTHR38478">
    <property type="entry name" value="PEPTIDASE M1A AND M12B"/>
    <property type="match status" value="1"/>
</dbReference>
<gene>
    <name evidence="5" type="ORF">F1644_16025</name>
    <name evidence="4" type="ORF">GGR15_003467</name>
</gene>
<keyword evidence="5" id="KW-0482">Metalloprotease</keyword>
<feature type="domain" description="DUF5117" evidence="2">
    <location>
        <begin position="128"/>
        <end position="293"/>
    </location>
</feature>
<dbReference type="PANTHER" id="PTHR38478:SF1">
    <property type="entry name" value="ZINC DEPENDENT METALLOPROTEASE DOMAIN LIPOPROTEIN"/>
    <property type="match status" value="1"/>
</dbReference>
<dbReference type="EMBL" id="CP043839">
    <property type="protein sequence ID" value="WOF13674.1"/>
    <property type="molecule type" value="Genomic_DNA"/>
</dbReference>
<dbReference type="RefSeq" id="WP_118305501.1">
    <property type="nucleotide sequence ID" value="NZ_BMPA01000012.1"/>
</dbReference>
<dbReference type="Pfam" id="PF16313">
    <property type="entry name" value="DUF4953"/>
    <property type="match status" value="1"/>
</dbReference>
<evidence type="ECO:0000259" key="3">
    <source>
        <dbReference type="Pfam" id="PF17162"/>
    </source>
</evidence>
<protein>
    <submittedName>
        <fullName evidence="5">Zinc-dependent metalloprotease</fullName>
    </submittedName>
</protein>
<dbReference type="Proteomes" id="UP001302374">
    <property type="component" value="Chromosome"/>
</dbReference>
<feature type="domain" description="EcxA zinc-binding" evidence="1">
    <location>
        <begin position="424"/>
        <end position="727"/>
    </location>
</feature>
<reference evidence="5 7" key="1">
    <citation type="submission" date="2019-09" db="EMBL/GenBank/DDBJ databases">
        <title>Butyricimonas paravirosa DSM 105722 (=214-4 = JCM 18677 = CCUG 65563).</title>
        <authorList>
            <person name="Le Roy T."/>
            <person name="Cani P.D."/>
        </authorList>
    </citation>
    <scope>NUCLEOTIDE SEQUENCE [LARGE SCALE GENOMIC DNA]</scope>
    <source>
        <strain evidence="5 7">DSM 105722</strain>
    </source>
</reference>
<organism evidence="4 6">
    <name type="scientific">Butyricimonas paravirosa</name>
    <dbReference type="NCBI Taxonomy" id="1472417"/>
    <lineage>
        <taxon>Bacteria</taxon>
        <taxon>Pseudomonadati</taxon>
        <taxon>Bacteroidota</taxon>
        <taxon>Bacteroidia</taxon>
        <taxon>Bacteroidales</taxon>
        <taxon>Odoribacteraceae</taxon>
        <taxon>Butyricimonas</taxon>
    </lineage>
</organism>
<name>A0A7X6BKV4_9BACT</name>
<evidence type="ECO:0000313" key="5">
    <source>
        <dbReference type="EMBL" id="WOF13674.1"/>
    </source>
</evidence>
<dbReference type="Pfam" id="PF17162">
    <property type="entry name" value="DUF5118"/>
    <property type="match status" value="1"/>
</dbReference>
<accession>A0A7X6BKV4</accession>
<dbReference type="InterPro" id="IPR033413">
    <property type="entry name" value="DUF5117"/>
</dbReference>
<evidence type="ECO:0000259" key="2">
    <source>
        <dbReference type="Pfam" id="PF17148"/>
    </source>
</evidence>
<dbReference type="GO" id="GO:0008237">
    <property type="term" value="F:metallopeptidase activity"/>
    <property type="evidence" value="ECO:0007669"/>
    <property type="project" value="UniProtKB-KW"/>
</dbReference>
<evidence type="ECO:0000259" key="1">
    <source>
        <dbReference type="Pfam" id="PF16313"/>
    </source>
</evidence>
<dbReference type="AlphaFoldDB" id="A0A7X6BKV4"/>
<evidence type="ECO:0000313" key="4">
    <source>
        <dbReference type="EMBL" id="NJC19829.1"/>
    </source>
</evidence>
<keyword evidence="5" id="KW-0645">Protease</keyword>
<proteinExistence type="predicted"/>
<keyword evidence="5" id="KW-0378">Hydrolase</keyword>
<reference evidence="4 6" key="2">
    <citation type="submission" date="2020-03" db="EMBL/GenBank/DDBJ databases">
        <title>Genomic Encyclopedia of Type Strains, Phase IV (KMG-IV): sequencing the most valuable type-strain genomes for metagenomic binning, comparative biology and taxonomic classification.</title>
        <authorList>
            <person name="Goeker M."/>
        </authorList>
    </citation>
    <scope>NUCLEOTIDE SEQUENCE [LARGE SCALE GENOMIC DNA]</scope>
    <source>
        <strain evidence="4 6">DSM 105722</strain>
    </source>
</reference>
<feature type="domain" description="DUF5118" evidence="3">
    <location>
        <begin position="36"/>
        <end position="82"/>
    </location>
</feature>
<evidence type="ECO:0000313" key="7">
    <source>
        <dbReference type="Proteomes" id="UP001302374"/>
    </source>
</evidence>
<dbReference type="GeneID" id="86892835"/>
<dbReference type="SUPFAM" id="SSF55486">
    <property type="entry name" value="Metalloproteases ('zincins'), catalytic domain"/>
    <property type="match status" value="1"/>
</dbReference>
<dbReference type="EMBL" id="JAATLI010000013">
    <property type="protein sequence ID" value="NJC19829.1"/>
    <property type="molecule type" value="Genomic_DNA"/>
</dbReference>
<dbReference type="InterPro" id="IPR033428">
    <property type="entry name" value="DUF5118"/>
</dbReference>
<dbReference type="Pfam" id="PF17148">
    <property type="entry name" value="DUF5117"/>
    <property type="match status" value="1"/>
</dbReference>
<dbReference type="CDD" id="cd04276">
    <property type="entry name" value="ZnMc_MMP_like_2"/>
    <property type="match status" value="1"/>
</dbReference>
<keyword evidence="7" id="KW-1185">Reference proteome</keyword>